<organism evidence="4 5">
    <name type="scientific">Comamonas guangdongensis</name>
    <dbReference type="NCBI Taxonomy" id="510515"/>
    <lineage>
        <taxon>Bacteria</taxon>
        <taxon>Pseudomonadati</taxon>
        <taxon>Pseudomonadota</taxon>
        <taxon>Betaproteobacteria</taxon>
        <taxon>Burkholderiales</taxon>
        <taxon>Comamonadaceae</taxon>
        <taxon>Comamonas</taxon>
    </lineage>
</organism>
<gene>
    <name evidence="4" type="ORF">AB6724_14275</name>
</gene>
<dbReference type="Pfam" id="PF09977">
    <property type="entry name" value="Tad_C"/>
    <property type="match status" value="1"/>
</dbReference>
<dbReference type="EMBL" id="JBFYGN010000016">
    <property type="protein sequence ID" value="MEX8194004.1"/>
    <property type="molecule type" value="Genomic_DNA"/>
</dbReference>
<name>A0ABV3ZYM3_9BURK</name>
<keyword evidence="5" id="KW-1185">Reference proteome</keyword>
<comment type="caution">
    <text evidence="4">The sequence shown here is derived from an EMBL/GenBank/DDBJ whole genome shotgun (WGS) entry which is preliminary data.</text>
</comment>
<proteinExistence type="predicted"/>
<dbReference type="RefSeq" id="WP_369339189.1">
    <property type="nucleotide sequence ID" value="NZ_JBFYGN010000016.1"/>
</dbReference>
<dbReference type="InterPro" id="IPR018705">
    <property type="entry name" value="DUF2134_membrane"/>
</dbReference>
<dbReference type="InterPro" id="IPR028087">
    <property type="entry name" value="Tad_N"/>
</dbReference>
<evidence type="ECO:0000313" key="4">
    <source>
        <dbReference type="EMBL" id="MEX8194004.1"/>
    </source>
</evidence>
<feature type="transmembrane region" description="Helical" evidence="1">
    <location>
        <begin position="20"/>
        <end position="45"/>
    </location>
</feature>
<protein>
    <submittedName>
        <fullName evidence="4">TadG family pilus assembly protein</fullName>
    </submittedName>
</protein>
<feature type="domain" description="DUF2134" evidence="2">
    <location>
        <begin position="71"/>
        <end position="148"/>
    </location>
</feature>
<reference evidence="4 5" key="1">
    <citation type="journal article" date="2013" name="Int. J. Syst. Evol. Microbiol.">
        <title>Comamonas guangdongensis sp. nov., isolated from subterranean forest sediment, and emended description of the genus Comamonas.</title>
        <authorList>
            <person name="Zhang J."/>
            <person name="Wang Y."/>
            <person name="Zhou S."/>
            <person name="Wu C."/>
            <person name="He J."/>
            <person name="Li F."/>
        </authorList>
    </citation>
    <scope>NUCLEOTIDE SEQUENCE [LARGE SCALE GENOMIC DNA]</scope>
    <source>
        <strain evidence="4 5">CCTCC AB2011133</strain>
    </source>
</reference>
<evidence type="ECO:0000259" key="3">
    <source>
        <dbReference type="Pfam" id="PF13400"/>
    </source>
</evidence>
<evidence type="ECO:0000256" key="1">
    <source>
        <dbReference type="SAM" id="Phobius"/>
    </source>
</evidence>
<feature type="domain" description="Putative Flp pilus-assembly TadG-like N-terminal" evidence="3">
    <location>
        <begin position="19"/>
        <end position="63"/>
    </location>
</feature>
<evidence type="ECO:0000259" key="2">
    <source>
        <dbReference type="Pfam" id="PF09977"/>
    </source>
</evidence>
<accession>A0ABV3ZYM3</accession>
<dbReference type="Proteomes" id="UP001561046">
    <property type="component" value="Unassembled WGS sequence"/>
</dbReference>
<dbReference type="Pfam" id="PF13400">
    <property type="entry name" value="Tad"/>
    <property type="match status" value="1"/>
</dbReference>
<keyword evidence="1" id="KW-0812">Transmembrane</keyword>
<keyword evidence="1" id="KW-1133">Transmembrane helix</keyword>
<evidence type="ECO:0000313" key="5">
    <source>
        <dbReference type="Proteomes" id="UP001561046"/>
    </source>
</evidence>
<keyword evidence="1" id="KW-0472">Membrane</keyword>
<sequence>MRSCATGPGPAKARRQSGSVAALGALWLMVAVICLATIDIGNVFWQKRELQKIADLAALAGASVTRMQDCAGSAQQNATQNGARPQELAVECGNWSKSRAGATASDMFAAGQNPFNASRVQLSRSVPFFFIWDAGGNNSRLVSAKAVAWRPQPAAALTIRTTLLQVDTTQSALLNTLLGGLLGANIKLDALGWNGLLGTQVNLLQFLNLLAPRLGVQAGNYDQLLNADVTVGVLLQTMVDAVQQSASTASVTLQALNQLATAALGAPALTLKLSQLLNLQTGLDSSALDLGLNAFDLVQGFIQVGNGNSAASAAVAVPIPGLVNLNVFAKVMEPPQMSSVGDPARAKLSPLGADRIYVRTAQVRVLATVESPVLGGLFQTVDALLKPLSPLIAAVNLLLGNVNGYADMTILPPPSRLDLSLDLGGGQAYVTDYSCDAGSKKLVTNARTAAADIHLGRLGNSLDEAKSQAFGSKAPLQNSALPVLRLDCIGCDGFGKRTPQYFGGLGIKVDTPVAANTDPQFTFDNPPRLADSPLWQALSANNIVGSLGATVSSLNLLQPLPNDPRASPGGIQALLQVVSAVLSGLLGLLQGIVQGLLSPLLDPLVNVLVKGLGIDLAQTGVGAQLSCGLQPQLVY</sequence>